<proteinExistence type="predicted"/>
<keyword evidence="2" id="KW-1185">Reference proteome</keyword>
<evidence type="ECO:0000313" key="1">
    <source>
        <dbReference type="EMBL" id="MBP1860912.1"/>
    </source>
</evidence>
<protein>
    <recommendedName>
        <fullName evidence="3">HAD family hydrolase</fullName>
    </recommendedName>
</protein>
<reference evidence="1 2" key="1">
    <citation type="submission" date="2021-03" db="EMBL/GenBank/DDBJ databases">
        <title>Genomic Encyclopedia of Type Strains, Phase IV (KMG-IV): sequencing the most valuable type-strain genomes for metagenomic binning, comparative biology and taxonomic classification.</title>
        <authorList>
            <person name="Goeker M."/>
        </authorList>
    </citation>
    <scope>NUCLEOTIDE SEQUENCE [LARGE SCALE GENOMIC DNA]</scope>
    <source>
        <strain evidence="1 2">DSM 26427</strain>
    </source>
</reference>
<evidence type="ECO:0008006" key="3">
    <source>
        <dbReference type="Google" id="ProtNLM"/>
    </source>
</evidence>
<organism evidence="1 2">
    <name type="scientific">Rhizobium herbae</name>
    <dbReference type="NCBI Taxonomy" id="508661"/>
    <lineage>
        <taxon>Bacteria</taxon>
        <taxon>Pseudomonadati</taxon>
        <taxon>Pseudomonadota</taxon>
        <taxon>Alphaproteobacteria</taxon>
        <taxon>Hyphomicrobiales</taxon>
        <taxon>Rhizobiaceae</taxon>
        <taxon>Rhizobium/Agrobacterium group</taxon>
        <taxon>Rhizobium</taxon>
    </lineage>
</organism>
<sequence length="213" mass="23931">MTDVLDLNHIHLSDRPLIVCDIDEVVLEFVTPFRDFLRSSGCDLLPRSFRLHGNVVRLDSGEPVADQMTTDFLEEFFTLQDAWQTPADRVVDTLASLSVDADIIFLTAMPPRHTGVRRALLDRHGLHYPLLASEEPKGPIIKRLHDARTVPLVFIDDILRNLQSVRTHAPECLLVNLMANAQFRAMAPDPGDGILKADSWTDAAALIRTHILR</sequence>
<comment type="caution">
    <text evidence="1">The sequence shown here is derived from an EMBL/GenBank/DDBJ whole genome shotgun (WGS) entry which is preliminary data.</text>
</comment>
<dbReference type="EMBL" id="JAGGJV010000008">
    <property type="protein sequence ID" value="MBP1860912.1"/>
    <property type="molecule type" value="Genomic_DNA"/>
</dbReference>
<dbReference type="Proteomes" id="UP000823786">
    <property type="component" value="Unassembled WGS sequence"/>
</dbReference>
<evidence type="ECO:0000313" key="2">
    <source>
        <dbReference type="Proteomes" id="UP000823786"/>
    </source>
</evidence>
<accession>A0ABS4ESK6</accession>
<name>A0ABS4ESK6_9HYPH</name>
<gene>
    <name evidence="1" type="ORF">J2Z75_004433</name>
</gene>